<evidence type="ECO:0000313" key="2">
    <source>
        <dbReference type="EMBL" id="GIY79706.1"/>
    </source>
</evidence>
<feature type="transmembrane region" description="Helical" evidence="1">
    <location>
        <begin position="6"/>
        <end position="28"/>
    </location>
</feature>
<dbReference type="EMBL" id="BPLR01015922">
    <property type="protein sequence ID" value="GIY79706.1"/>
    <property type="molecule type" value="Genomic_DNA"/>
</dbReference>
<evidence type="ECO:0000313" key="3">
    <source>
        <dbReference type="Proteomes" id="UP001054945"/>
    </source>
</evidence>
<sequence length="125" mass="13812">MDRAPLSSAGLSIIVSPQWGGTCLSIWYSSSSLKDFQIYRTYFQNKYEIFLFGFAVLSLSFWMPHAMLHIPCDATKLEASSPDNRSSEHSYSTRILKPNQGIGIEGTLSIVSDSHSAALATESSR</sequence>
<protein>
    <submittedName>
        <fullName evidence="2">Uncharacterized protein</fullName>
    </submittedName>
</protein>
<feature type="transmembrane region" description="Helical" evidence="1">
    <location>
        <begin position="49"/>
        <end position="68"/>
    </location>
</feature>
<dbReference type="AlphaFoldDB" id="A0AAV4WB42"/>
<evidence type="ECO:0000256" key="1">
    <source>
        <dbReference type="SAM" id="Phobius"/>
    </source>
</evidence>
<keyword evidence="1" id="KW-1133">Transmembrane helix</keyword>
<dbReference type="Proteomes" id="UP001054945">
    <property type="component" value="Unassembled WGS sequence"/>
</dbReference>
<keyword evidence="1" id="KW-0812">Transmembrane</keyword>
<comment type="caution">
    <text evidence="2">The sequence shown here is derived from an EMBL/GenBank/DDBJ whole genome shotgun (WGS) entry which is preliminary data.</text>
</comment>
<keyword evidence="1" id="KW-0472">Membrane</keyword>
<gene>
    <name evidence="2" type="ORF">CEXT_705381</name>
</gene>
<organism evidence="2 3">
    <name type="scientific">Caerostris extrusa</name>
    <name type="common">Bark spider</name>
    <name type="synonym">Caerostris bankana</name>
    <dbReference type="NCBI Taxonomy" id="172846"/>
    <lineage>
        <taxon>Eukaryota</taxon>
        <taxon>Metazoa</taxon>
        <taxon>Ecdysozoa</taxon>
        <taxon>Arthropoda</taxon>
        <taxon>Chelicerata</taxon>
        <taxon>Arachnida</taxon>
        <taxon>Araneae</taxon>
        <taxon>Araneomorphae</taxon>
        <taxon>Entelegynae</taxon>
        <taxon>Araneoidea</taxon>
        <taxon>Araneidae</taxon>
        <taxon>Caerostris</taxon>
    </lineage>
</organism>
<reference evidence="2 3" key="1">
    <citation type="submission" date="2021-06" db="EMBL/GenBank/DDBJ databases">
        <title>Caerostris extrusa draft genome.</title>
        <authorList>
            <person name="Kono N."/>
            <person name="Arakawa K."/>
        </authorList>
    </citation>
    <scope>NUCLEOTIDE SEQUENCE [LARGE SCALE GENOMIC DNA]</scope>
</reference>
<keyword evidence="3" id="KW-1185">Reference proteome</keyword>
<name>A0AAV4WB42_CAEEX</name>
<accession>A0AAV4WB42</accession>
<proteinExistence type="predicted"/>